<accession>A0A6L6X9W2</accession>
<organism evidence="3 4">
    <name type="scientific">Streptomyces typhae</name>
    <dbReference type="NCBI Taxonomy" id="2681492"/>
    <lineage>
        <taxon>Bacteria</taxon>
        <taxon>Bacillati</taxon>
        <taxon>Actinomycetota</taxon>
        <taxon>Actinomycetes</taxon>
        <taxon>Kitasatosporales</taxon>
        <taxon>Streptomycetaceae</taxon>
        <taxon>Streptomyces</taxon>
    </lineage>
</organism>
<evidence type="ECO:0000259" key="2">
    <source>
        <dbReference type="Pfam" id="PF13480"/>
    </source>
</evidence>
<dbReference type="RefSeq" id="WP_157169689.1">
    <property type="nucleotide sequence ID" value="NZ_WPNZ01000037.1"/>
</dbReference>
<dbReference type="Gene3D" id="3.40.630.30">
    <property type="match status" value="1"/>
</dbReference>
<feature type="non-terminal residue" evidence="3">
    <location>
        <position position="1"/>
    </location>
</feature>
<feature type="region of interest" description="Disordered" evidence="1">
    <location>
        <begin position="348"/>
        <end position="403"/>
    </location>
</feature>
<dbReference type="Proteomes" id="UP000483802">
    <property type="component" value="Unassembled WGS sequence"/>
</dbReference>
<gene>
    <name evidence="3" type="ORF">GPA10_39900</name>
</gene>
<dbReference type="InterPro" id="IPR016181">
    <property type="entry name" value="Acyl_CoA_acyltransferase"/>
</dbReference>
<reference evidence="3 4" key="1">
    <citation type="submission" date="2019-11" db="EMBL/GenBank/DDBJ databases">
        <title>Streptomyces typhae sp. nov., a novel endophytic actinomycete isolated from the root of cattail pollen (Typha angustifolia L.).</title>
        <authorList>
            <person name="Peng C."/>
        </authorList>
    </citation>
    <scope>NUCLEOTIDE SEQUENCE [LARGE SCALE GENOMIC DNA]</scope>
    <source>
        <strain evidence="4">p1417</strain>
    </source>
</reference>
<feature type="region of interest" description="Disordered" evidence="1">
    <location>
        <begin position="1"/>
        <end position="25"/>
    </location>
</feature>
<protein>
    <submittedName>
        <fullName evidence="3">GNAT family N-acetyltransferase</fullName>
    </submittedName>
</protein>
<dbReference type="AlphaFoldDB" id="A0A6L6X9W2"/>
<keyword evidence="4" id="KW-1185">Reference proteome</keyword>
<name>A0A6L6X9W2_9ACTN</name>
<dbReference type="SUPFAM" id="SSF55729">
    <property type="entry name" value="Acyl-CoA N-acyltransferases (Nat)"/>
    <property type="match status" value="1"/>
</dbReference>
<evidence type="ECO:0000256" key="1">
    <source>
        <dbReference type="SAM" id="MobiDB-lite"/>
    </source>
</evidence>
<dbReference type="GO" id="GO:0016740">
    <property type="term" value="F:transferase activity"/>
    <property type="evidence" value="ECO:0007669"/>
    <property type="project" value="UniProtKB-KW"/>
</dbReference>
<evidence type="ECO:0000313" key="3">
    <source>
        <dbReference type="EMBL" id="MVO90745.1"/>
    </source>
</evidence>
<proteinExistence type="predicted"/>
<keyword evidence="3" id="KW-0808">Transferase</keyword>
<sequence>ARPTAAAPPTGAAARPGGGAAPAPPFGPARARLAYWWNNTPSPAGRSVRRTADSLPGTVPALVSHARDGGVSIAYAGLGIGRTNILQLLEQQRAGLGTPTSHRTAARLHRRDLAAGRLPGADLVVLGAEEHTLRGLPGHGAVLAPFRLHLVVDVPATHEELQRLISKRERGQFRRDQRTHDWVLEEDPSPAALAFFYERLHTPTMRQRHGERSRTERFDVARHAVLPRGTLFFLRQADTRVAGVLCHWSKDRRTLTTRLLGVLDGRDEHYRSGAFKALYHHLLRWACDRGVPRVDFFGTEAFLSKGIFQWKRKLGARPELPPNHFSTKRVRIEARRDTPAVRDFLVANPLLRTDPPRPGHGSGSDSGTGSGTGTGTGSTGHLTPVYFTDDDRPPRLDLSSRCPGLPEPEIVHLDTFLKAVELP</sequence>
<dbReference type="Pfam" id="PF13480">
    <property type="entry name" value="Acetyltransf_6"/>
    <property type="match status" value="1"/>
</dbReference>
<feature type="compositionally biased region" description="Gly residues" evidence="1">
    <location>
        <begin position="360"/>
        <end position="378"/>
    </location>
</feature>
<dbReference type="InterPro" id="IPR038740">
    <property type="entry name" value="BioF2-like_GNAT_dom"/>
</dbReference>
<comment type="caution">
    <text evidence="3">The sequence shown here is derived from an EMBL/GenBank/DDBJ whole genome shotgun (WGS) entry which is preliminary data.</text>
</comment>
<feature type="compositionally biased region" description="Low complexity" evidence="1">
    <location>
        <begin position="1"/>
        <end position="15"/>
    </location>
</feature>
<feature type="domain" description="BioF2-like acetyltransferase" evidence="2">
    <location>
        <begin position="170"/>
        <end position="311"/>
    </location>
</feature>
<evidence type="ECO:0000313" key="4">
    <source>
        <dbReference type="Proteomes" id="UP000483802"/>
    </source>
</evidence>
<dbReference type="EMBL" id="WPNZ01000037">
    <property type="protein sequence ID" value="MVO90745.1"/>
    <property type="molecule type" value="Genomic_DNA"/>
</dbReference>